<feature type="compositionally biased region" description="Polar residues" evidence="1">
    <location>
        <begin position="70"/>
        <end position="81"/>
    </location>
</feature>
<accession>A0A9D3NJN5</accession>
<proteinExistence type="predicted"/>
<protein>
    <submittedName>
        <fullName evidence="2">Uncharacterized protein</fullName>
    </submittedName>
</protein>
<dbReference type="Proteomes" id="UP000824219">
    <property type="component" value="Linkage Group LG16"/>
</dbReference>
<evidence type="ECO:0000313" key="2">
    <source>
        <dbReference type="EMBL" id="KAG7322994.1"/>
    </source>
</evidence>
<evidence type="ECO:0000313" key="3">
    <source>
        <dbReference type="Proteomes" id="UP000824219"/>
    </source>
</evidence>
<feature type="compositionally biased region" description="Polar residues" evidence="1">
    <location>
        <begin position="44"/>
        <end position="56"/>
    </location>
</feature>
<sequence>MMLRTSVMMSRQVGGVACYRPQDRTVSRLGSLRPALWGTGVQGDISSLPGTATNPQRSEKEEEDGHTEPSRASSSTRFLNR</sequence>
<comment type="caution">
    <text evidence="2">The sequence shown here is derived from an EMBL/GenBank/DDBJ whole genome shotgun (WGS) entry which is preliminary data.</text>
</comment>
<gene>
    <name evidence="2" type="ORF">KOW79_014340</name>
</gene>
<dbReference type="EMBL" id="JAHKSW010000016">
    <property type="protein sequence ID" value="KAG7322994.1"/>
    <property type="molecule type" value="Genomic_DNA"/>
</dbReference>
<organism evidence="2 3">
    <name type="scientific">Hemibagrus wyckioides</name>
    <dbReference type="NCBI Taxonomy" id="337641"/>
    <lineage>
        <taxon>Eukaryota</taxon>
        <taxon>Metazoa</taxon>
        <taxon>Chordata</taxon>
        <taxon>Craniata</taxon>
        <taxon>Vertebrata</taxon>
        <taxon>Euteleostomi</taxon>
        <taxon>Actinopterygii</taxon>
        <taxon>Neopterygii</taxon>
        <taxon>Teleostei</taxon>
        <taxon>Ostariophysi</taxon>
        <taxon>Siluriformes</taxon>
        <taxon>Bagridae</taxon>
        <taxon>Hemibagrus</taxon>
    </lineage>
</organism>
<name>A0A9D3NJN5_9TELE</name>
<evidence type="ECO:0000256" key="1">
    <source>
        <dbReference type="SAM" id="MobiDB-lite"/>
    </source>
</evidence>
<keyword evidence="3" id="KW-1185">Reference proteome</keyword>
<reference evidence="2 3" key="1">
    <citation type="submission" date="2021-06" db="EMBL/GenBank/DDBJ databases">
        <title>Chromosome-level genome assembly of the red-tail catfish (Hemibagrus wyckioides).</title>
        <authorList>
            <person name="Shao F."/>
        </authorList>
    </citation>
    <scope>NUCLEOTIDE SEQUENCE [LARGE SCALE GENOMIC DNA]</scope>
    <source>
        <strain evidence="2">EC202008001</strain>
        <tissue evidence="2">Blood</tissue>
    </source>
</reference>
<dbReference type="AlphaFoldDB" id="A0A9D3NJN5"/>
<feature type="region of interest" description="Disordered" evidence="1">
    <location>
        <begin position="37"/>
        <end position="81"/>
    </location>
</feature>